<dbReference type="Gene3D" id="1.20.120.640">
    <property type="entry name" value="Anticodon-binding domain of a subclass of class I aminoacyl-tRNA synthetases"/>
    <property type="match status" value="1"/>
</dbReference>
<reference evidence="1 2" key="1">
    <citation type="submission" date="2018-08" db="EMBL/GenBank/DDBJ databases">
        <title>Genome Sequence of Clavibacter michiganensis Subspecies type strains, and the Atypical Peach-Colored Strains Isolated from Tomato.</title>
        <authorList>
            <person name="Osdaghi E."/>
            <person name="Portier P."/>
            <person name="Briand M."/>
            <person name="Jacques M.-A."/>
        </authorList>
    </citation>
    <scope>NUCLEOTIDE SEQUENCE [LARGE SCALE GENOMIC DNA]</scope>
    <source>
        <strain evidence="1 2">CFBP 7493</strain>
    </source>
</reference>
<feature type="non-terminal residue" evidence="1">
    <location>
        <position position="1"/>
    </location>
</feature>
<gene>
    <name evidence="1" type="ORF">DZF96_02810</name>
</gene>
<name>A0A399NWB5_9MICO</name>
<accession>A0A399NWB5</accession>
<organism evidence="1 2">
    <name type="scientific">Clavibacter michiganensis</name>
    <dbReference type="NCBI Taxonomy" id="28447"/>
    <lineage>
        <taxon>Bacteria</taxon>
        <taxon>Bacillati</taxon>
        <taxon>Actinomycetota</taxon>
        <taxon>Actinomycetes</taxon>
        <taxon>Micrococcales</taxon>
        <taxon>Microbacteriaceae</taxon>
        <taxon>Clavibacter</taxon>
    </lineage>
</organism>
<evidence type="ECO:0000313" key="1">
    <source>
        <dbReference type="EMBL" id="RII98475.1"/>
    </source>
</evidence>
<dbReference type="Proteomes" id="UP000266298">
    <property type="component" value="Unassembled WGS sequence"/>
</dbReference>
<sequence length="64" mass="6441">DAGADAGRPGELVQLVRERLADDLDTPGAILLLDLRVATGIPATPVELDAVDALLGVRLGGPAA</sequence>
<comment type="caution">
    <text evidence="1">The sequence shown here is derived from an EMBL/GenBank/DDBJ whole genome shotgun (WGS) entry which is preliminary data.</text>
</comment>
<evidence type="ECO:0000313" key="2">
    <source>
        <dbReference type="Proteomes" id="UP000266298"/>
    </source>
</evidence>
<protein>
    <submittedName>
        <fullName evidence="1">Cysteine--1-D-myo-inosityl 2-amino-2-deoxy-alpha-D-glucopyranoside ligase</fullName>
    </submittedName>
</protein>
<dbReference type="AlphaFoldDB" id="A0A399NWB5"/>
<dbReference type="EMBL" id="QWEC01000021">
    <property type="protein sequence ID" value="RII98475.1"/>
    <property type="molecule type" value="Genomic_DNA"/>
</dbReference>
<dbReference type="GO" id="GO:0016874">
    <property type="term" value="F:ligase activity"/>
    <property type="evidence" value="ECO:0007669"/>
    <property type="project" value="UniProtKB-KW"/>
</dbReference>
<proteinExistence type="predicted"/>
<keyword evidence="1" id="KW-0436">Ligase</keyword>